<gene>
    <name evidence="6" type="ORF">GCM10011491_14610</name>
</gene>
<dbReference type="InterPro" id="IPR005234">
    <property type="entry name" value="ScpB_csome_segregation"/>
</dbReference>
<evidence type="ECO:0000256" key="3">
    <source>
        <dbReference type="ARBA" id="ARBA00022829"/>
    </source>
</evidence>
<comment type="caution">
    <text evidence="6">The sequence shown here is derived from an EMBL/GenBank/DDBJ whole genome shotgun (WGS) entry which is preliminary data.</text>
</comment>
<feature type="region of interest" description="Disordered" evidence="5">
    <location>
        <begin position="1"/>
        <end position="23"/>
    </location>
</feature>
<dbReference type="AlphaFoldDB" id="A0A916S7E8"/>
<dbReference type="PANTHER" id="PTHR34298:SF2">
    <property type="entry name" value="SEGREGATION AND CONDENSATION PROTEIN B"/>
    <property type="match status" value="1"/>
</dbReference>
<dbReference type="Proteomes" id="UP000646478">
    <property type="component" value="Unassembled WGS sequence"/>
</dbReference>
<keyword evidence="7" id="KW-1185">Reference proteome</keyword>
<dbReference type="SUPFAM" id="SSF46785">
    <property type="entry name" value="Winged helix' DNA-binding domain"/>
    <property type="match status" value="2"/>
</dbReference>
<dbReference type="InterPro" id="IPR036390">
    <property type="entry name" value="WH_DNA-bd_sf"/>
</dbReference>
<dbReference type="GO" id="GO:0051301">
    <property type="term" value="P:cell division"/>
    <property type="evidence" value="ECO:0007669"/>
    <property type="project" value="UniProtKB-KW"/>
</dbReference>
<protein>
    <submittedName>
        <fullName evidence="6">Transcriptional regulator</fullName>
    </submittedName>
</protein>
<evidence type="ECO:0000256" key="5">
    <source>
        <dbReference type="SAM" id="MobiDB-lite"/>
    </source>
</evidence>
<dbReference type="Pfam" id="PF04079">
    <property type="entry name" value="SMC_ScpB"/>
    <property type="match status" value="1"/>
</dbReference>
<evidence type="ECO:0000313" key="6">
    <source>
        <dbReference type="EMBL" id="GGA87930.1"/>
    </source>
</evidence>
<evidence type="ECO:0000256" key="4">
    <source>
        <dbReference type="ARBA" id="ARBA00023306"/>
    </source>
</evidence>
<dbReference type="RefSeq" id="WP_188822924.1">
    <property type="nucleotide sequence ID" value="NZ_BMHH01000004.1"/>
</dbReference>
<reference evidence="6" key="2">
    <citation type="submission" date="2020-09" db="EMBL/GenBank/DDBJ databases">
        <authorList>
            <person name="Sun Q."/>
            <person name="Zhou Y."/>
        </authorList>
    </citation>
    <scope>NUCLEOTIDE SEQUENCE</scope>
    <source>
        <strain evidence="6">CGMCC 1.15082</strain>
    </source>
</reference>
<dbReference type="GO" id="GO:0051304">
    <property type="term" value="P:chromosome separation"/>
    <property type="evidence" value="ECO:0007669"/>
    <property type="project" value="InterPro"/>
</dbReference>
<keyword evidence="1" id="KW-0963">Cytoplasm</keyword>
<evidence type="ECO:0000313" key="7">
    <source>
        <dbReference type="Proteomes" id="UP000646478"/>
    </source>
</evidence>
<keyword evidence="4" id="KW-0131">Cell cycle</keyword>
<dbReference type="Gene3D" id="1.10.10.10">
    <property type="entry name" value="Winged helix-like DNA-binding domain superfamily/Winged helix DNA-binding domain"/>
    <property type="match status" value="2"/>
</dbReference>
<sequence length="222" mass="24851">MAPRTKEKREQPPFDRDLPDLPPEARRREWMNRVEAAIFAASEPVGLAALQRLVGDDCDIERLIEDIREELLARPYDIVRVAGGFQHRTRPAYADAIRTATGRSEKQANLTQTQALALITIAYTQPITRADLSAFTGREISRDIIAQLRNAGFITSGPRSPQPGAPYTYITTDLFLSHFGFDTLRDLPDIEQLEDAGLLDRNRPLAELPGIPQPDAEEDEFG</sequence>
<proteinExistence type="predicted"/>
<keyword evidence="2" id="KW-0132">Cell division</keyword>
<dbReference type="PIRSF" id="PIRSF019345">
    <property type="entry name" value="ScpB"/>
    <property type="match status" value="1"/>
</dbReference>
<accession>A0A916S7E8</accession>
<dbReference type="PANTHER" id="PTHR34298">
    <property type="entry name" value="SEGREGATION AND CONDENSATION PROTEIN B"/>
    <property type="match status" value="1"/>
</dbReference>
<keyword evidence="3" id="KW-0159">Chromosome partition</keyword>
<dbReference type="EMBL" id="BMHH01000004">
    <property type="protein sequence ID" value="GGA87930.1"/>
    <property type="molecule type" value="Genomic_DNA"/>
</dbReference>
<name>A0A916S7E8_9HYPH</name>
<evidence type="ECO:0000256" key="1">
    <source>
        <dbReference type="ARBA" id="ARBA00022490"/>
    </source>
</evidence>
<evidence type="ECO:0000256" key="2">
    <source>
        <dbReference type="ARBA" id="ARBA00022618"/>
    </source>
</evidence>
<dbReference type="InterPro" id="IPR036388">
    <property type="entry name" value="WH-like_DNA-bd_sf"/>
</dbReference>
<organism evidence="6 7">
    <name type="scientific">Brucella endophytica</name>
    <dbReference type="NCBI Taxonomy" id="1963359"/>
    <lineage>
        <taxon>Bacteria</taxon>
        <taxon>Pseudomonadati</taxon>
        <taxon>Pseudomonadota</taxon>
        <taxon>Alphaproteobacteria</taxon>
        <taxon>Hyphomicrobiales</taxon>
        <taxon>Brucellaceae</taxon>
        <taxon>Brucella/Ochrobactrum group</taxon>
        <taxon>Brucella</taxon>
    </lineage>
</organism>
<reference evidence="6" key="1">
    <citation type="journal article" date="2014" name="Int. J. Syst. Evol. Microbiol.">
        <title>Complete genome sequence of Corynebacterium casei LMG S-19264T (=DSM 44701T), isolated from a smear-ripened cheese.</title>
        <authorList>
            <consortium name="US DOE Joint Genome Institute (JGI-PGF)"/>
            <person name="Walter F."/>
            <person name="Albersmeier A."/>
            <person name="Kalinowski J."/>
            <person name="Ruckert C."/>
        </authorList>
    </citation>
    <scope>NUCLEOTIDE SEQUENCE</scope>
    <source>
        <strain evidence="6">CGMCC 1.15082</strain>
    </source>
</reference>